<dbReference type="Gene3D" id="3.30.110.40">
    <property type="entry name" value="TusA-like domain"/>
    <property type="match status" value="1"/>
</dbReference>
<gene>
    <name evidence="2" type="ORF">EU91_0179</name>
</gene>
<dbReference type="SUPFAM" id="SSF64307">
    <property type="entry name" value="SirA-like"/>
    <property type="match status" value="1"/>
</dbReference>
<dbReference type="AlphaFoldDB" id="A0A0A1ZJ48"/>
<accession>A0A0A1ZJ48</accession>
<dbReference type="Pfam" id="PF01206">
    <property type="entry name" value="TusA"/>
    <property type="match status" value="1"/>
</dbReference>
<dbReference type="CDD" id="cd00291">
    <property type="entry name" value="SirA_YedF_YeeD"/>
    <property type="match status" value="1"/>
</dbReference>
<feature type="domain" description="UPF0033" evidence="1">
    <location>
        <begin position="6"/>
        <end position="72"/>
    </location>
</feature>
<dbReference type="EMBL" id="JNAH01000003">
    <property type="protein sequence ID" value="KGF88248.1"/>
    <property type="molecule type" value="Genomic_DNA"/>
</dbReference>
<reference evidence="3" key="1">
    <citation type="journal article" date="2014" name="Sci. Data">
        <title>Genomes of diverse isolates of the marine cyanobacterium Prochlorococcus.</title>
        <authorList>
            <person name="Biller S."/>
            <person name="Berube P."/>
            <person name="Thompson J."/>
            <person name="Kelly L."/>
            <person name="Roggensack S."/>
            <person name="Awad L."/>
            <person name="Roache-Johnson K."/>
            <person name="Ding H."/>
            <person name="Giovannoni S.J."/>
            <person name="Moore L.R."/>
            <person name="Chisholm S.W."/>
        </authorList>
    </citation>
    <scope>NUCLEOTIDE SEQUENCE [LARGE SCALE GENOMIC DNA]</scope>
    <source>
        <strain evidence="3">GP2</strain>
    </source>
</reference>
<evidence type="ECO:0000313" key="2">
    <source>
        <dbReference type="EMBL" id="KGF88248.1"/>
    </source>
</evidence>
<dbReference type="Proteomes" id="UP000030598">
    <property type="component" value="Unassembled WGS sequence"/>
</dbReference>
<dbReference type="eggNOG" id="COG0425">
    <property type="taxonomic scope" value="Bacteria"/>
</dbReference>
<evidence type="ECO:0000313" key="3">
    <source>
        <dbReference type="Proteomes" id="UP000030598"/>
    </source>
</evidence>
<dbReference type="RefSeq" id="WP_032523809.1">
    <property type="nucleotide sequence ID" value="NZ_CP138934.1"/>
</dbReference>
<protein>
    <recommendedName>
        <fullName evidence="1">UPF0033 domain-containing protein</fullName>
    </recommendedName>
</protein>
<proteinExistence type="predicted"/>
<dbReference type="OrthoDB" id="9794210at2"/>
<evidence type="ECO:0000259" key="1">
    <source>
        <dbReference type="Pfam" id="PF01206"/>
    </source>
</evidence>
<name>A0A0A1ZJ48_PROMR</name>
<organism evidence="2 3">
    <name type="scientific">Prochlorococcus marinus str. GP2</name>
    <dbReference type="NCBI Taxonomy" id="59925"/>
    <lineage>
        <taxon>Bacteria</taxon>
        <taxon>Bacillati</taxon>
        <taxon>Cyanobacteriota</taxon>
        <taxon>Cyanophyceae</taxon>
        <taxon>Synechococcales</taxon>
        <taxon>Prochlorococcaceae</taxon>
        <taxon>Prochlorococcus</taxon>
    </lineage>
</organism>
<dbReference type="InterPro" id="IPR036868">
    <property type="entry name" value="TusA-like_sf"/>
</dbReference>
<dbReference type="InterPro" id="IPR001455">
    <property type="entry name" value="TusA-like"/>
</dbReference>
<dbReference type="STRING" id="59925.EU91_0179"/>
<comment type="caution">
    <text evidence="2">The sequence shown here is derived from an EMBL/GenBank/DDBJ whole genome shotgun (WGS) entry which is preliminary data.</text>
</comment>
<sequence>MTSLKHLDLKSVPCPLNLVKIKLALEKLSKNEQLIVELDKGEPEEMVLKNLKEMGCLYEQINEHEKFLKIKILNEN</sequence>